<name>I7J0Y1_9LACO</name>
<dbReference type="Pfam" id="PF06054">
    <property type="entry name" value="CoiA_nuc"/>
    <property type="match status" value="1"/>
</dbReference>
<dbReference type="eggNOG" id="COG4469">
    <property type="taxonomic scope" value="Bacteria"/>
</dbReference>
<dbReference type="STRING" id="1423790.BN53_07625"/>
<dbReference type="Proteomes" id="UP000009311">
    <property type="component" value="Unassembled WGS sequence"/>
</dbReference>
<evidence type="ECO:0000259" key="1">
    <source>
        <dbReference type="Pfam" id="PF06054"/>
    </source>
</evidence>
<keyword evidence="3" id="KW-1185">Reference proteome</keyword>
<proteinExistence type="predicted"/>
<evidence type="ECO:0000313" key="2">
    <source>
        <dbReference type="EMBL" id="CCI85947.1"/>
    </source>
</evidence>
<protein>
    <submittedName>
        <fullName evidence="2">Competence protein</fullName>
    </submittedName>
</protein>
<reference evidence="2 3" key="1">
    <citation type="submission" date="2012-06" db="EMBL/GenBank/DDBJ databases">
        <title>Draft Genome Sequence of Lactobacillus pasteurii CRBIP 24.76T.</title>
        <authorList>
            <person name="Cousin S."/>
            <person name="Bouchier C."/>
            <person name="Loux V."/>
            <person name="Ma L."/>
            <person name="Creno S."/>
            <person name="Bizet C."/>
            <person name="Clermont D."/>
        </authorList>
    </citation>
    <scope>NUCLEOTIDE SEQUENCE [LARGE SCALE GENOMIC DNA]</scope>
    <source>
        <strain evidence="3">CRBIP 24.76T</strain>
    </source>
</reference>
<comment type="caution">
    <text evidence="2">The sequence shown here is derived from an EMBL/GenBank/DDBJ whole genome shotgun (WGS) entry which is preliminary data.</text>
</comment>
<dbReference type="RefSeq" id="WP_009560512.1">
    <property type="nucleotide sequence ID" value="NZ_AYZN01000001.1"/>
</dbReference>
<accession>I7J0Y1</accession>
<organism evidence="2 3">
    <name type="scientific">Lactobacillus pasteurii DSM 23907 = CRBIP 24.76</name>
    <dbReference type="NCBI Taxonomy" id="1423790"/>
    <lineage>
        <taxon>Bacteria</taxon>
        <taxon>Bacillati</taxon>
        <taxon>Bacillota</taxon>
        <taxon>Bacilli</taxon>
        <taxon>Lactobacillales</taxon>
        <taxon>Lactobacillaceae</taxon>
        <taxon>Lactobacillus</taxon>
    </lineage>
</organism>
<sequence length="289" mass="33539">MYAAMLNKKLVLAVEEADQVLSRQKALNCEKYRCPQCRKRVILVISESKIAFFKHLAHYEGLGEKDEHHLSKMLLKSAFTAVGFDAQVEVQLAQGRLRSDVLVSNKLAIEVQCAPLSKQEFAHRHHLYQELGVFDLWIVGKRHYLGKKLKQTQLIFFRNNQHWGEYYLEVDPVKGHLRLKYNIVQAPAGRQLVYQVRTFSLDEQGVIDLWKFRPKLRSVKFDPHQQLLHLKKQISQKSKYGLKVAEALYVQRLQLTDLPLEILATGRRPGEEDKVLSFLKAKEKANHCD</sequence>
<dbReference type="AlphaFoldDB" id="I7J0Y1"/>
<dbReference type="EMBL" id="CAKD01000024">
    <property type="protein sequence ID" value="CCI85947.1"/>
    <property type="molecule type" value="Genomic_DNA"/>
</dbReference>
<gene>
    <name evidence="2" type="ORF">BN53_07625</name>
</gene>
<dbReference type="OrthoDB" id="3784230at2"/>
<feature type="domain" description="Competence protein CoiA nuclease-like" evidence="1">
    <location>
        <begin position="64"/>
        <end position="210"/>
    </location>
</feature>
<evidence type="ECO:0000313" key="3">
    <source>
        <dbReference type="Proteomes" id="UP000009311"/>
    </source>
</evidence>
<dbReference type="PATRIC" id="fig|1423790.3.peg.544"/>
<dbReference type="InterPro" id="IPR010330">
    <property type="entry name" value="CoiA_nuc"/>
</dbReference>